<keyword evidence="2" id="KW-1003">Cell membrane</keyword>
<feature type="transmembrane region" description="Helical" evidence="6">
    <location>
        <begin position="555"/>
        <end position="579"/>
    </location>
</feature>
<feature type="transmembrane region" description="Helical" evidence="6">
    <location>
        <begin position="313"/>
        <end position="333"/>
    </location>
</feature>
<feature type="transmembrane region" description="Helical" evidence="6">
    <location>
        <begin position="402"/>
        <end position="419"/>
    </location>
</feature>
<reference evidence="9" key="1">
    <citation type="journal article" date="2019" name="Int. J. Syst. Evol. Microbiol.">
        <title>The Global Catalogue of Microorganisms (GCM) 10K type strain sequencing project: providing services to taxonomists for standard genome sequencing and annotation.</title>
        <authorList>
            <consortium name="The Broad Institute Genomics Platform"/>
            <consortium name="The Broad Institute Genome Sequencing Center for Infectious Disease"/>
            <person name="Wu L."/>
            <person name="Ma J."/>
        </authorList>
    </citation>
    <scope>NUCLEOTIDE SEQUENCE [LARGE SCALE GENOMIC DNA]</scope>
    <source>
        <strain evidence="9">CGMCC 1.12471</strain>
    </source>
</reference>
<feature type="transmembrane region" description="Helical" evidence="6">
    <location>
        <begin position="170"/>
        <end position="191"/>
    </location>
</feature>
<comment type="subcellular location">
    <subcellularLocation>
        <location evidence="1">Cell membrane</location>
        <topology evidence="1">Multi-pass membrane protein</topology>
    </subcellularLocation>
</comment>
<evidence type="ECO:0000259" key="7">
    <source>
        <dbReference type="Pfam" id="PF05425"/>
    </source>
</evidence>
<feature type="transmembrane region" description="Helical" evidence="6">
    <location>
        <begin position="272"/>
        <end position="292"/>
    </location>
</feature>
<feature type="transmembrane region" description="Helical" evidence="6">
    <location>
        <begin position="28"/>
        <end position="49"/>
    </location>
</feature>
<dbReference type="PANTHER" id="PTHR34820:SF4">
    <property type="entry name" value="INNER MEMBRANE PROTEIN YEBZ"/>
    <property type="match status" value="1"/>
</dbReference>
<keyword evidence="9" id="KW-1185">Reference proteome</keyword>
<dbReference type="Proteomes" id="UP001597347">
    <property type="component" value="Unassembled WGS sequence"/>
</dbReference>
<comment type="caution">
    <text evidence="8">The sequence shown here is derived from an EMBL/GenBank/DDBJ whole genome shotgun (WGS) entry which is preliminary data.</text>
</comment>
<feature type="transmembrane region" description="Helical" evidence="6">
    <location>
        <begin position="484"/>
        <end position="506"/>
    </location>
</feature>
<evidence type="ECO:0000313" key="9">
    <source>
        <dbReference type="Proteomes" id="UP001597347"/>
    </source>
</evidence>
<feature type="transmembrane region" description="Helical" evidence="6">
    <location>
        <begin position="439"/>
        <end position="463"/>
    </location>
</feature>
<dbReference type="EMBL" id="JBHUEA010000003">
    <property type="protein sequence ID" value="MFD1720536.1"/>
    <property type="molecule type" value="Genomic_DNA"/>
</dbReference>
<evidence type="ECO:0000256" key="2">
    <source>
        <dbReference type="ARBA" id="ARBA00022475"/>
    </source>
</evidence>
<feature type="transmembrane region" description="Helical" evidence="6">
    <location>
        <begin position="599"/>
        <end position="624"/>
    </location>
</feature>
<evidence type="ECO:0000256" key="4">
    <source>
        <dbReference type="ARBA" id="ARBA00022989"/>
    </source>
</evidence>
<feature type="transmembrane region" description="Helical" evidence="6">
    <location>
        <begin position="373"/>
        <end position="390"/>
    </location>
</feature>
<evidence type="ECO:0000313" key="8">
    <source>
        <dbReference type="EMBL" id="MFD1720536.1"/>
    </source>
</evidence>
<dbReference type="PANTHER" id="PTHR34820">
    <property type="entry name" value="INNER MEMBRANE PROTEIN YEBZ"/>
    <property type="match status" value="1"/>
</dbReference>
<proteinExistence type="predicted"/>
<name>A0ABW4LEE7_9MICO</name>
<keyword evidence="3 6" id="KW-0812">Transmembrane</keyword>
<keyword evidence="5 6" id="KW-0472">Membrane</keyword>
<feature type="transmembrane region" description="Helical" evidence="6">
    <location>
        <begin position="526"/>
        <end position="543"/>
    </location>
</feature>
<keyword evidence="4 6" id="KW-1133">Transmembrane helix</keyword>
<feature type="transmembrane region" description="Helical" evidence="6">
    <location>
        <begin position="203"/>
        <end position="227"/>
    </location>
</feature>
<feature type="transmembrane region" description="Helical" evidence="6">
    <location>
        <begin position="97"/>
        <end position="120"/>
    </location>
</feature>
<evidence type="ECO:0000256" key="1">
    <source>
        <dbReference type="ARBA" id="ARBA00004651"/>
    </source>
</evidence>
<dbReference type="InterPro" id="IPR008457">
    <property type="entry name" value="Cu-R_CopD_dom"/>
</dbReference>
<evidence type="ECO:0000256" key="6">
    <source>
        <dbReference type="SAM" id="Phobius"/>
    </source>
</evidence>
<sequence>MVLTRSSSRRDAAPVGSGARAVRIGWPAAVLLVAVLALAASLAIGGGAAGPDALLEAARPLASLVLTLAASVTLGAVLLAAFAWSPERPGWSRLLDGAAAAAGVWTVASGSSLLLGYLAIGPRIGSPTFGPNLMLYLTTVDEGRIWLGGTIGAALLTTLLIVVRSHTGVGLMVPLTAAGLVPLALLGHAATAAGDHNTAITALALHVVGAAAWLGGLGVLLVVGLGLRGAPLADLAERYSAIALVAFVVVGYSGIVSASIRTPEPAMLLTPYGQLILVKSAALIAAGLFGALHRTVTIPRLKSGPGRAPFLRLIGVELLVLGIAAGFAAGLGATAPPDQDLAPVTTPAEVLTESPLPPPLTVGSLLTEWRFDPLWVVGCLLMAAFYLVGVRRLRLRGDAWPVGRTVCWLAGTAVLFWLTNGGLNRYQEVLFSAHMLLHMALTMLVPLLLVPAAPVTLALRAIPRRTDGTRGGREWLLLGVHSRFATVVANPVVAAVLFAGSLVAFYWSPLFSWATTDHLGHEWMTVHFLITGFLFVQSLIGIDPVPFRFPYPIRLLVLLATMAFHAFFGLALILGTGLLLPDWYGAMGWGTSALADQRLGGGIAWSVGEIPTLVLAIVVAVSWARSDDREARRRDRHADRTGDADLAAYNAMLGRLGGGA</sequence>
<dbReference type="Pfam" id="PF09678">
    <property type="entry name" value="Caa3_CtaG"/>
    <property type="match status" value="1"/>
</dbReference>
<feature type="transmembrane region" description="Helical" evidence="6">
    <location>
        <begin position="239"/>
        <end position="260"/>
    </location>
</feature>
<feature type="domain" description="Copper resistance protein D" evidence="7">
    <location>
        <begin position="235"/>
        <end position="331"/>
    </location>
</feature>
<accession>A0ABW4LEE7</accession>
<dbReference type="Pfam" id="PF05425">
    <property type="entry name" value="CopD"/>
    <property type="match status" value="1"/>
</dbReference>
<dbReference type="RefSeq" id="WP_377931944.1">
    <property type="nucleotide sequence ID" value="NZ_JBHUEA010000003.1"/>
</dbReference>
<gene>
    <name evidence="8" type="ORF">ACFSBI_03160</name>
</gene>
<protein>
    <submittedName>
        <fullName evidence="8">Cytochrome c oxidase assembly protein</fullName>
    </submittedName>
</protein>
<evidence type="ECO:0000256" key="5">
    <source>
        <dbReference type="ARBA" id="ARBA00023136"/>
    </source>
</evidence>
<organism evidence="8 9">
    <name type="scientific">Amnibacterium endophyticum</name>
    <dbReference type="NCBI Taxonomy" id="2109337"/>
    <lineage>
        <taxon>Bacteria</taxon>
        <taxon>Bacillati</taxon>
        <taxon>Actinomycetota</taxon>
        <taxon>Actinomycetes</taxon>
        <taxon>Micrococcales</taxon>
        <taxon>Microbacteriaceae</taxon>
        <taxon>Amnibacterium</taxon>
    </lineage>
</organism>
<dbReference type="InterPro" id="IPR032694">
    <property type="entry name" value="CopC/D"/>
</dbReference>
<feature type="transmembrane region" description="Helical" evidence="6">
    <location>
        <begin position="61"/>
        <end position="85"/>
    </location>
</feature>
<dbReference type="InterPro" id="IPR019108">
    <property type="entry name" value="Caa3_assmbl_CtaG-rel"/>
</dbReference>
<evidence type="ECO:0000256" key="3">
    <source>
        <dbReference type="ARBA" id="ARBA00022692"/>
    </source>
</evidence>
<feature type="transmembrane region" description="Helical" evidence="6">
    <location>
        <begin position="145"/>
        <end position="163"/>
    </location>
</feature>